<evidence type="ECO:0000313" key="2">
    <source>
        <dbReference type="EMBL" id="MBP1041742.1"/>
    </source>
</evidence>
<protein>
    <submittedName>
        <fullName evidence="2">ABC transporter permease</fullName>
    </submittedName>
</protein>
<dbReference type="RefSeq" id="WP_209528161.1">
    <property type="nucleotide sequence ID" value="NZ_JAEEGA010000007.1"/>
</dbReference>
<keyword evidence="1" id="KW-1133">Transmembrane helix</keyword>
<organism evidence="2 3">
    <name type="scientific">Vagococcus allomyrinae</name>
    <dbReference type="NCBI Taxonomy" id="2794353"/>
    <lineage>
        <taxon>Bacteria</taxon>
        <taxon>Bacillati</taxon>
        <taxon>Bacillota</taxon>
        <taxon>Bacilli</taxon>
        <taxon>Lactobacillales</taxon>
        <taxon>Enterococcaceae</taxon>
        <taxon>Vagococcus</taxon>
    </lineage>
</organism>
<sequence>MTIFKMEWQTNRKGLILWSSIVVLILVLFMSVFPTMQTSVMKDMLDTKLGGLPENMLKIFHLNDGPSLLEPVGYFGYIFQYIFIAASIYAAMLGSKSLVKEESNGTIEFLYAQPVSRTRIVMEKFIAAKSMLAVFWLICFLASLCAISFFNHTDTKVSSIISDLFKIFIPEFFVLLFFLAVGCLISSVLRTVNQSTSVSLGLVFGFYLLGILGDLQEKLSMFKTLSPMAQGGPANLLAQNFDFKLMILLTTVSILSLFVTIVIYKRKDLQI</sequence>
<dbReference type="GO" id="GO:0140359">
    <property type="term" value="F:ABC-type transporter activity"/>
    <property type="evidence" value="ECO:0007669"/>
    <property type="project" value="InterPro"/>
</dbReference>
<gene>
    <name evidence="2" type="ORF">I6N95_12055</name>
</gene>
<dbReference type="PANTHER" id="PTHR37305:SF2">
    <property type="entry name" value="BACITRACIN TRANSPORT PERMEASE PROTEIN BCRB"/>
    <property type="match status" value="1"/>
</dbReference>
<dbReference type="AlphaFoldDB" id="A0A940SSB4"/>
<keyword evidence="1" id="KW-0812">Transmembrane</keyword>
<feature type="transmembrane region" description="Helical" evidence="1">
    <location>
        <begin position="245"/>
        <end position="264"/>
    </location>
</feature>
<feature type="transmembrane region" description="Helical" evidence="1">
    <location>
        <begin position="196"/>
        <end position="213"/>
    </location>
</feature>
<dbReference type="Pfam" id="PF12679">
    <property type="entry name" value="ABC2_membrane_2"/>
    <property type="match status" value="1"/>
</dbReference>
<evidence type="ECO:0000256" key="1">
    <source>
        <dbReference type="SAM" id="Phobius"/>
    </source>
</evidence>
<reference evidence="2" key="1">
    <citation type="submission" date="2020-12" db="EMBL/GenBank/DDBJ databases">
        <title>Vagococcus allomyrinae sp. nov. and Enterococcus lavae sp. nov., isolated from the larvae of Allomyrina dichotoma.</title>
        <authorList>
            <person name="Lee S.D."/>
        </authorList>
    </citation>
    <scope>NUCLEOTIDE SEQUENCE</scope>
    <source>
        <strain evidence="2">BWB3-3</strain>
    </source>
</reference>
<keyword evidence="1" id="KW-0472">Membrane</keyword>
<keyword evidence="3" id="KW-1185">Reference proteome</keyword>
<proteinExistence type="predicted"/>
<feature type="transmembrane region" description="Helical" evidence="1">
    <location>
        <begin position="15"/>
        <end position="36"/>
    </location>
</feature>
<feature type="transmembrane region" description="Helical" evidence="1">
    <location>
        <begin position="126"/>
        <end position="149"/>
    </location>
</feature>
<dbReference type="Proteomes" id="UP000674938">
    <property type="component" value="Unassembled WGS sequence"/>
</dbReference>
<dbReference type="GO" id="GO:0005886">
    <property type="term" value="C:plasma membrane"/>
    <property type="evidence" value="ECO:0007669"/>
    <property type="project" value="UniProtKB-SubCell"/>
</dbReference>
<comment type="caution">
    <text evidence="2">The sequence shown here is derived from an EMBL/GenBank/DDBJ whole genome shotgun (WGS) entry which is preliminary data.</text>
</comment>
<evidence type="ECO:0000313" key="3">
    <source>
        <dbReference type="Proteomes" id="UP000674938"/>
    </source>
</evidence>
<accession>A0A940SSB4</accession>
<feature type="transmembrane region" description="Helical" evidence="1">
    <location>
        <begin position="74"/>
        <end position="93"/>
    </location>
</feature>
<dbReference type="EMBL" id="JAEEGA010000007">
    <property type="protein sequence ID" value="MBP1041742.1"/>
    <property type="molecule type" value="Genomic_DNA"/>
</dbReference>
<name>A0A940SSB4_9ENTE</name>
<feature type="transmembrane region" description="Helical" evidence="1">
    <location>
        <begin position="169"/>
        <end position="189"/>
    </location>
</feature>
<dbReference type="PANTHER" id="PTHR37305">
    <property type="entry name" value="INTEGRAL MEMBRANE PROTEIN-RELATED"/>
    <property type="match status" value="1"/>
</dbReference>